<dbReference type="NCBIfam" id="NF009044">
    <property type="entry name" value="PRK12378.1"/>
    <property type="match status" value="1"/>
</dbReference>
<dbReference type="PANTHER" id="PTHR12532">
    <property type="entry name" value="TRANSLATIONAL ACTIVATOR OF CYTOCHROME C OXIDASE 1"/>
    <property type="match status" value="1"/>
</dbReference>
<dbReference type="PANTHER" id="PTHR12532:SF6">
    <property type="entry name" value="TRANSCRIPTIONAL REGULATORY PROTEIN YEBC-RELATED"/>
    <property type="match status" value="1"/>
</dbReference>
<comment type="subcellular location">
    <subcellularLocation>
        <location evidence="6">Cytoplasm</location>
    </subcellularLocation>
</comment>
<dbReference type="HAMAP" id="MF_00693">
    <property type="entry name" value="Transcrip_reg_TACO1"/>
    <property type="match status" value="1"/>
</dbReference>
<dbReference type="GO" id="GO:0006355">
    <property type="term" value="P:regulation of DNA-templated transcription"/>
    <property type="evidence" value="ECO:0007669"/>
    <property type="project" value="UniProtKB-UniRule"/>
</dbReference>
<reference evidence="10 11" key="1">
    <citation type="journal article" date="2015" name="Nature">
        <title>rRNA introns, odd ribosomes, and small enigmatic genomes across a large radiation of phyla.</title>
        <authorList>
            <person name="Brown C.T."/>
            <person name="Hug L.A."/>
            <person name="Thomas B.C."/>
            <person name="Sharon I."/>
            <person name="Castelle C.J."/>
            <person name="Singh A."/>
            <person name="Wilkins M.J."/>
            <person name="Williams K.H."/>
            <person name="Banfield J.F."/>
        </authorList>
    </citation>
    <scope>NUCLEOTIDE SEQUENCE [LARGE SCALE GENOMIC DNA]</scope>
</reference>
<dbReference type="Gene3D" id="3.30.70.980">
    <property type="match status" value="2"/>
</dbReference>
<evidence type="ECO:0000313" key="10">
    <source>
        <dbReference type="EMBL" id="KKR87008.1"/>
    </source>
</evidence>
<evidence type="ECO:0000256" key="3">
    <source>
        <dbReference type="ARBA" id="ARBA00023015"/>
    </source>
</evidence>
<evidence type="ECO:0000256" key="2">
    <source>
        <dbReference type="ARBA" id="ARBA00022490"/>
    </source>
</evidence>
<protein>
    <recommendedName>
        <fullName evidence="6">Probable transcriptional regulatory protein UU34_C0008G0032</fullName>
    </recommendedName>
</protein>
<dbReference type="EMBL" id="LCAG01000008">
    <property type="protein sequence ID" value="KKR87008.1"/>
    <property type="molecule type" value="Genomic_DNA"/>
</dbReference>
<dbReference type="InterPro" id="IPR026564">
    <property type="entry name" value="Transcrip_reg_TACO1-like_dom3"/>
</dbReference>
<dbReference type="InterPro" id="IPR049083">
    <property type="entry name" value="TACO1_YebC_N"/>
</dbReference>
<evidence type="ECO:0000256" key="4">
    <source>
        <dbReference type="ARBA" id="ARBA00023125"/>
    </source>
</evidence>
<dbReference type="Gene3D" id="1.10.10.200">
    <property type="match status" value="1"/>
</dbReference>
<dbReference type="InterPro" id="IPR017856">
    <property type="entry name" value="Integrase-like_N"/>
</dbReference>
<dbReference type="Pfam" id="PF01709">
    <property type="entry name" value="Transcrip_reg"/>
    <property type="match status" value="1"/>
</dbReference>
<dbReference type="PATRIC" id="fig|1618409.3.peg.528"/>
<sequence length="261" mass="28060">MSGHSKWSTIKRQKGVKDAKRGQAFTKLGKAITIAVREGGGGDSASNFKLRLAIDQARAANMPKDNIDRAIDRGLGPSTGVESIESVTYEAYAPGKVALIVEAVTDNKNRTTPEVRGTIEKGGGTFASRGAVSWMFADSGLITVERSGKTLDEIFEIAADSGAEDVEDVEDVEDAGELVEVFTKPTDVEKVKNILVSKGLVVKSAEIIKKPTTTVVIDDVDVASKVLKMIDKLDELDDVQRVYANFDIDDKILESIQGSVK</sequence>
<keyword evidence="4 6" id="KW-0238">DNA-binding</keyword>
<keyword evidence="2 6" id="KW-0963">Cytoplasm</keyword>
<dbReference type="NCBIfam" id="TIGR01033">
    <property type="entry name" value="YebC/PmpR family DNA-binding transcriptional regulator"/>
    <property type="match status" value="1"/>
</dbReference>
<proteinExistence type="inferred from homology"/>
<accession>A0A0G0UDI0</accession>
<dbReference type="NCBIfam" id="NF001030">
    <property type="entry name" value="PRK00110.1"/>
    <property type="match status" value="1"/>
</dbReference>
<feature type="domain" description="TACO1/YebC-like second and third" evidence="8">
    <location>
        <begin position="85"/>
        <end position="246"/>
    </location>
</feature>
<keyword evidence="5 6" id="KW-0804">Transcription</keyword>
<evidence type="ECO:0000256" key="1">
    <source>
        <dbReference type="ARBA" id="ARBA00008724"/>
    </source>
</evidence>
<dbReference type="GO" id="GO:0003677">
    <property type="term" value="F:DNA binding"/>
    <property type="evidence" value="ECO:0007669"/>
    <property type="project" value="UniProtKB-UniRule"/>
</dbReference>
<feature type="region of interest" description="Disordered" evidence="7">
    <location>
        <begin position="1"/>
        <end position="21"/>
    </location>
</feature>
<evidence type="ECO:0000259" key="9">
    <source>
        <dbReference type="Pfam" id="PF20772"/>
    </source>
</evidence>
<keyword evidence="3 6" id="KW-0805">Transcription regulation</keyword>
<dbReference type="SUPFAM" id="SSF75625">
    <property type="entry name" value="YebC-like"/>
    <property type="match status" value="1"/>
</dbReference>
<evidence type="ECO:0000256" key="7">
    <source>
        <dbReference type="SAM" id="MobiDB-lite"/>
    </source>
</evidence>
<dbReference type="Pfam" id="PF20772">
    <property type="entry name" value="TACO1_YebC_N"/>
    <property type="match status" value="1"/>
</dbReference>
<dbReference type="GO" id="GO:0005829">
    <property type="term" value="C:cytosol"/>
    <property type="evidence" value="ECO:0007669"/>
    <property type="project" value="TreeGrafter"/>
</dbReference>
<evidence type="ECO:0000256" key="5">
    <source>
        <dbReference type="ARBA" id="ARBA00023163"/>
    </source>
</evidence>
<dbReference type="FunFam" id="1.10.10.200:FF:000002">
    <property type="entry name" value="Probable transcriptional regulatory protein CLM62_37755"/>
    <property type="match status" value="1"/>
</dbReference>
<name>A0A0G0UDI0_9BACT</name>
<organism evidence="10 11">
    <name type="scientific">Candidatus Curtissbacteria bacterium GW2011_GWA1_41_11</name>
    <dbReference type="NCBI Taxonomy" id="1618409"/>
    <lineage>
        <taxon>Bacteria</taxon>
        <taxon>Candidatus Curtissiibacteriota</taxon>
    </lineage>
</organism>
<evidence type="ECO:0000256" key="6">
    <source>
        <dbReference type="HAMAP-Rule" id="MF_00693"/>
    </source>
</evidence>
<dbReference type="InterPro" id="IPR002876">
    <property type="entry name" value="Transcrip_reg_TACO1-like"/>
</dbReference>
<dbReference type="InterPro" id="IPR029072">
    <property type="entry name" value="YebC-like"/>
</dbReference>
<comment type="similarity">
    <text evidence="1 6">Belongs to the TACO1 family.</text>
</comment>
<comment type="caution">
    <text evidence="10">The sequence shown here is derived from an EMBL/GenBank/DDBJ whole genome shotgun (WGS) entry which is preliminary data.</text>
</comment>
<dbReference type="Proteomes" id="UP000034854">
    <property type="component" value="Unassembled WGS sequence"/>
</dbReference>
<evidence type="ECO:0000259" key="8">
    <source>
        <dbReference type="Pfam" id="PF01709"/>
    </source>
</evidence>
<gene>
    <name evidence="10" type="ORF">UU34_C0008G0032</name>
</gene>
<feature type="domain" description="TACO1/YebC-like N-terminal" evidence="9">
    <location>
        <begin position="5"/>
        <end position="76"/>
    </location>
</feature>
<dbReference type="InterPro" id="IPR048300">
    <property type="entry name" value="TACO1_YebC-like_2nd/3rd_dom"/>
</dbReference>
<dbReference type="AlphaFoldDB" id="A0A0G0UDI0"/>
<evidence type="ECO:0000313" key="11">
    <source>
        <dbReference type="Proteomes" id="UP000034854"/>
    </source>
</evidence>